<accession>A0ABD4KUT9</accession>
<dbReference type="Proteomes" id="UP000722957">
    <property type="component" value="Unassembled WGS sequence"/>
</dbReference>
<protein>
    <submittedName>
        <fullName evidence="1">Integrase</fullName>
    </submittedName>
</protein>
<proteinExistence type="predicted"/>
<evidence type="ECO:0000313" key="2">
    <source>
        <dbReference type="Proteomes" id="UP000722957"/>
    </source>
</evidence>
<reference evidence="1 2" key="1">
    <citation type="journal article" date="2021" name="PeerJ">
        <title>Analysis of 44 Vibrio anguillarum genomes reveals high genetic diversity.</title>
        <authorList>
            <person name="Hansen M.J."/>
            <person name="Dalsgaard I."/>
        </authorList>
    </citation>
    <scope>NUCLEOTIDE SEQUENCE [LARGE SCALE GENOMIC DNA]</scope>
    <source>
        <strain evidence="1 2">17-16730-2A</strain>
    </source>
</reference>
<comment type="caution">
    <text evidence="1">The sequence shown here is derived from an EMBL/GenBank/DDBJ whole genome shotgun (WGS) entry which is preliminary data.</text>
</comment>
<organism evidence="1 2">
    <name type="scientific">Vibrio anguillarum</name>
    <name type="common">Listonella anguillarum</name>
    <dbReference type="NCBI Taxonomy" id="55601"/>
    <lineage>
        <taxon>Bacteria</taxon>
        <taxon>Pseudomonadati</taxon>
        <taxon>Pseudomonadota</taxon>
        <taxon>Gammaproteobacteria</taxon>
        <taxon>Vibrionales</taxon>
        <taxon>Vibrionaceae</taxon>
        <taxon>Vibrio</taxon>
    </lineage>
</organism>
<gene>
    <name evidence="1" type="ORF">EAY07_20650</name>
</gene>
<dbReference type="EMBL" id="RDOM01000227">
    <property type="protein sequence ID" value="MBF4274373.1"/>
    <property type="molecule type" value="Genomic_DNA"/>
</dbReference>
<feature type="non-terminal residue" evidence="1">
    <location>
        <position position="40"/>
    </location>
</feature>
<sequence>MWTKKGHLTGQKKPFKLEDIWRIRTRLEIEGNIMELALLN</sequence>
<name>A0ABD4KUT9_VIBAN</name>
<dbReference type="AlphaFoldDB" id="A0ABD4KUT9"/>
<evidence type="ECO:0000313" key="1">
    <source>
        <dbReference type="EMBL" id="MBF4274373.1"/>
    </source>
</evidence>